<dbReference type="EMBL" id="MTSE01000005">
    <property type="protein sequence ID" value="OUJ73862.1"/>
    <property type="molecule type" value="Genomic_DNA"/>
</dbReference>
<evidence type="ECO:0000259" key="9">
    <source>
        <dbReference type="Pfam" id="PF08451"/>
    </source>
</evidence>
<evidence type="ECO:0000256" key="4">
    <source>
        <dbReference type="ARBA" id="ARBA00022723"/>
    </source>
</evidence>
<dbReference type="GO" id="GO:0004000">
    <property type="term" value="F:adenosine deaminase activity"/>
    <property type="evidence" value="ECO:0007669"/>
    <property type="project" value="TreeGrafter"/>
</dbReference>
<sequence>MAVKSLAPLKWFVYLFMVAGCSTSHLPNAATLRAPNNAYRPSQNAAAYERQRRALLAADSARAFNAAIVLSAEEQQANRKLIYLRQQLLGHYDSTHYFPPGRNFYRARNHMYATKLFQLLRKMPKGGIHHLHPNAGGSSWWIVQRALREPQCYVYWQPDNQQYVKGQIFFFRPREAPAGFYPTQILNDTVQNFPQKLHDLLTFDAAESQDSVDVWREFERCFQRLGGFTSYQPIFKDLYTATFDSLAADGVQHVELRTSLNGSLYDLQHPAGSFPADSIIRYFQQASQRIRAQRDPTFTFKLIYTNTRFRSLDIITADLRKAFELRKRYPSSVVAYDLVAHEDAGHTTDYFRKAWFTRDSLTRVYGIDMPLCLHDGESAWQHTNNLYDAALLNSTRIGHGFNLSFFPAAEELVRKNDICLEVSPLSNQILDYIGDLRMHPAHAWIKHGIQISISPDDPEIFDYVGVTPDYWSILLAWELDLRDLKKLALNGIEYSYLSAAEKKLALAAWQQKWKAFVAKINQEVALQNK</sequence>
<dbReference type="AlphaFoldDB" id="A0A243WE30"/>
<keyword evidence="11" id="KW-1185">Reference proteome</keyword>
<keyword evidence="6" id="KW-0378">Hydrolase</keyword>
<keyword evidence="3" id="KW-0964">Secreted</keyword>
<feature type="domain" description="Adenosine/AMP deaminase N-terminal" evidence="9">
    <location>
        <begin position="37"/>
        <end position="120"/>
    </location>
</feature>
<proteinExistence type="predicted"/>
<dbReference type="InterPro" id="IPR032466">
    <property type="entry name" value="Metal_Hydrolase"/>
</dbReference>
<dbReference type="InterPro" id="IPR013659">
    <property type="entry name" value="A_deaminase_N"/>
</dbReference>
<dbReference type="GO" id="GO:0046103">
    <property type="term" value="P:inosine biosynthetic process"/>
    <property type="evidence" value="ECO:0007669"/>
    <property type="project" value="TreeGrafter"/>
</dbReference>
<dbReference type="Pfam" id="PF00962">
    <property type="entry name" value="A_deaminase"/>
    <property type="match status" value="1"/>
</dbReference>
<keyword evidence="5 7" id="KW-0732">Signal</keyword>
<evidence type="ECO:0000256" key="5">
    <source>
        <dbReference type="ARBA" id="ARBA00022729"/>
    </source>
</evidence>
<keyword evidence="4" id="KW-0479">Metal-binding</keyword>
<evidence type="ECO:0000313" key="10">
    <source>
        <dbReference type="EMBL" id="OUJ73862.1"/>
    </source>
</evidence>
<comment type="caution">
    <text evidence="10">The sequence shown here is derived from an EMBL/GenBank/DDBJ whole genome shotgun (WGS) entry which is preliminary data.</text>
</comment>
<evidence type="ECO:0000256" key="1">
    <source>
        <dbReference type="ARBA" id="ARBA00001947"/>
    </source>
</evidence>
<dbReference type="InterPro" id="IPR001365">
    <property type="entry name" value="A_deaminase_dom"/>
</dbReference>
<dbReference type="Proteomes" id="UP000194873">
    <property type="component" value="Unassembled WGS sequence"/>
</dbReference>
<dbReference type="Pfam" id="PF08451">
    <property type="entry name" value="A_deaminase_N"/>
    <property type="match status" value="1"/>
</dbReference>
<evidence type="ECO:0000313" key="11">
    <source>
        <dbReference type="Proteomes" id="UP000194873"/>
    </source>
</evidence>
<feature type="chain" id="PRO_5012738084" description="Adenosine deaminase" evidence="7">
    <location>
        <begin position="30"/>
        <end position="529"/>
    </location>
</feature>
<dbReference type="PANTHER" id="PTHR11409">
    <property type="entry name" value="ADENOSINE DEAMINASE"/>
    <property type="match status" value="1"/>
</dbReference>
<dbReference type="Gene3D" id="3.20.20.140">
    <property type="entry name" value="Metal-dependent hydrolases"/>
    <property type="match status" value="1"/>
</dbReference>
<evidence type="ECO:0000256" key="7">
    <source>
        <dbReference type="SAM" id="SignalP"/>
    </source>
</evidence>
<dbReference type="OrthoDB" id="9779574at2"/>
<evidence type="ECO:0000256" key="6">
    <source>
        <dbReference type="ARBA" id="ARBA00022801"/>
    </source>
</evidence>
<comment type="subcellular location">
    <subcellularLocation>
        <location evidence="2">Secreted</location>
    </subcellularLocation>
</comment>
<feature type="domain" description="Adenosine deaminase" evidence="8">
    <location>
        <begin position="209"/>
        <end position="503"/>
    </location>
</feature>
<name>A0A243WE30_9BACT</name>
<evidence type="ECO:0000256" key="2">
    <source>
        <dbReference type="ARBA" id="ARBA00004613"/>
    </source>
</evidence>
<feature type="signal peptide" evidence="7">
    <location>
        <begin position="1"/>
        <end position="29"/>
    </location>
</feature>
<evidence type="ECO:0000256" key="3">
    <source>
        <dbReference type="ARBA" id="ARBA00022525"/>
    </source>
</evidence>
<accession>A0A243WE30</accession>
<gene>
    <name evidence="10" type="ORF">BXP70_12885</name>
</gene>
<dbReference type="FunFam" id="3.20.20.140:FF:000017">
    <property type="entry name" value="Adenosine deaminase 2"/>
    <property type="match status" value="1"/>
</dbReference>
<dbReference type="PANTHER" id="PTHR11409:SF39">
    <property type="entry name" value="ADENOSINE DEAMINASE 2"/>
    <property type="match status" value="1"/>
</dbReference>
<dbReference type="GO" id="GO:0005615">
    <property type="term" value="C:extracellular space"/>
    <property type="evidence" value="ECO:0007669"/>
    <property type="project" value="InterPro"/>
</dbReference>
<dbReference type="GO" id="GO:0006154">
    <property type="term" value="P:adenosine catabolic process"/>
    <property type="evidence" value="ECO:0007669"/>
    <property type="project" value="TreeGrafter"/>
</dbReference>
<evidence type="ECO:0008006" key="12">
    <source>
        <dbReference type="Google" id="ProtNLM"/>
    </source>
</evidence>
<organism evidence="10 11">
    <name type="scientific">Hymenobacter crusticola</name>
    <dbReference type="NCBI Taxonomy" id="1770526"/>
    <lineage>
        <taxon>Bacteria</taxon>
        <taxon>Pseudomonadati</taxon>
        <taxon>Bacteroidota</taxon>
        <taxon>Cytophagia</taxon>
        <taxon>Cytophagales</taxon>
        <taxon>Hymenobacteraceae</taxon>
        <taxon>Hymenobacter</taxon>
    </lineage>
</organism>
<dbReference type="InterPro" id="IPR006330">
    <property type="entry name" value="Ado/ade_deaminase"/>
</dbReference>
<evidence type="ECO:0000259" key="8">
    <source>
        <dbReference type="Pfam" id="PF00962"/>
    </source>
</evidence>
<protein>
    <recommendedName>
        <fullName evidence="12">Adenosine deaminase</fullName>
    </recommendedName>
</protein>
<comment type="cofactor">
    <cofactor evidence="1">
        <name>Zn(2+)</name>
        <dbReference type="ChEBI" id="CHEBI:29105"/>
    </cofactor>
</comment>
<dbReference type="GO" id="GO:0046872">
    <property type="term" value="F:metal ion binding"/>
    <property type="evidence" value="ECO:0007669"/>
    <property type="project" value="UniProtKB-KW"/>
</dbReference>
<dbReference type="PROSITE" id="PS51257">
    <property type="entry name" value="PROKAR_LIPOPROTEIN"/>
    <property type="match status" value="1"/>
</dbReference>
<reference evidence="10 11" key="1">
    <citation type="submission" date="2017-01" db="EMBL/GenBank/DDBJ databases">
        <title>A new Hymenobacter.</title>
        <authorList>
            <person name="Liang Y."/>
            <person name="Feng F."/>
        </authorList>
    </citation>
    <scope>NUCLEOTIDE SEQUENCE [LARGE SCALE GENOMIC DNA]</scope>
    <source>
        <strain evidence="10">MIMBbqt21</strain>
    </source>
</reference>
<dbReference type="SUPFAM" id="SSF51556">
    <property type="entry name" value="Metallo-dependent hydrolases"/>
    <property type="match status" value="1"/>
</dbReference>